<dbReference type="SUPFAM" id="SSF51735">
    <property type="entry name" value="NAD(P)-binding Rossmann-fold domains"/>
    <property type="match status" value="1"/>
</dbReference>
<dbReference type="Gene3D" id="3.90.25.10">
    <property type="entry name" value="UDP-galactose 4-epimerase, domain 1"/>
    <property type="match status" value="1"/>
</dbReference>
<dbReference type="RefSeq" id="WP_168510340.1">
    <property type="nucleotide sequence ID" value="NZ_JAAXLS010000001.1"/>
</dbReference>
<gene>
    <name evidence="2" type="ORF">HFP15_00910</name>
</gene>
<dbReference type="Gene3D" id="3.40.50.720">
    <property type="entry name" value="NAD(P)-binding Rossmann-like Domain"/>
    <property type="match status" value="1"/>
</dbReference>
<evidence type="ECO:0000313" key="2">
    <source>
        <dbReference type="EMBL" id="NKQ51437.1"/>
    </source>
</evidence>
<name>A0ABX1IVB3_9PSEU</name>
<dbReference type="Proteomes" id="UP000715441">
    <property type="component" value="Unassembled WGS sequence"/>
</dbReference>
<sequence>MIIVTGATGRLGSQVVERLLDRVPAERIGVSVRDPGRAGGLAARGVRVRRGDFADPGTLDVAFEGASQVLVVSVDKLGQESIAQAAAAVDAAYRAGAERVLYTSHQAADPDSFFAPARDHAAVEAYLAGTGKPFTSLRNGYYTASLEFHVAGAVEAGELVAPADGPVSWTARADLAEAAAAILAGEACFDGPTPPLTATAAVDLEEVAATLSELAGRTVRRVVLDDEKWVASLVERGTPEPMVRLLLGSYLASRGGEFAVTDPTLETLLGRSPRSVREALQAR</sequence>
<organism evidence="2 3">
    <name type="scientific">Amycolatopsis acididurans</name>
    <dbReference type="NCBI Taxonomy" id="2724524"/>
    <lineage>
        <taxon>Bacteria</taxon>
        <taxon>Bacillati</taxon>
        <taxon>Actinomycetota</taxon>
        <taxon>Actinomycetes</taxon>
        <taxon>Pseudonocardiales</taxon>
        <taxon>Pseudonocardiaceae</taxon>
        <taxon>Amycolatopsis</taxon>
    </lineage>
</organism>
<keyword evidence="3" id="KW-1185">Reference proteome</keyword>
<dbReference type="EMBL" id="JAAXLS010000001">
    <property type="protein sequence ID" value="NKQ51437.1"/>
    <property type="molecule type" value="Genomic_DNA"/>
</dbReference>
<dbReference type="PANTHER" id="PTHR47129">
    <property type="entry name" value="QUINONE OXIDOREDUCTASE 2"/>
    <property type="match status" value="1"/>
</dbReference>
<reference evidence="2 3" key="1">
    <citation type="submission" date="2020-04" db="EMBL/GenBank/DDBJ databases">
        <title>Novel species.</title>
        <authorList>
            <person name="Teo W.F.A."/>
            <person name="Lipun K."/>
            <person name="Srisuk N."/>
            <person name="Duangmal K."/>
        </authorList>
    </citation>
    <scope>NUCLEOTIDE SEQUENCE [LARGE SCALE GENOMIC DNA]</scope>
    <source>
        <strain evidence="2 3">K13G38</strain>
    </source>
</reference>
<dbReference type="InterPro" id="IPR008030">
    <property type="entry name" value="NmrA-like"/>
</dbReference>
<evidence type="ECO:0000313" key="3">
    <source>
        <dbReference type="Proteomes" id="UP000715441"/>
    </source>
</evidence>
<feature type="domain" description="NmrA-like" evidence="1">
    <location>
        <begin position="2"/>
        <end position="246"/>
    </location>
</feature>
<dbReference type="PANTHER" id="PTHR47129:SF1">
    <property type="entry name" value="NMRA-LIKE DOMAIN-CONTAINING PROTEIN"/>
    <property type="match status" value="1"/>
</dbReference>
<accession>A0ABX1IVB3</accession>
<proteinExistence type="predicted"/>
<dbReference type="InterPro" id="IPR052718">
    <property type="entry name" value="NmrA-type_oxidoreductase"/>
</dbReference>
<dbReference type="InterPro" id="IPR036291">
    <property type="entry name" value="NAD(P)-bd_dom_sf"/>
</dbReference>
<comment type="caution">
    <text evidence="2">The sequence shown here is derived from an EMBL/GenBank/DDBJ whole genome shotgun (WGS) entry which is preliminary data.</text>
</comment>
<protein>
    <submittedName>
        <fullName evidence="2">NAD(P)H-binding protein</fullName>
    </submittedName>
</protein>
<evidence type="ECO:0000259" key="1">
    <source>
        <dbReference type="Pfam" id="PF05368"/>
    </source>
</evidence>
<dbReference type="Pfam" id="PF05368">
    <property type="entry name" value="NmrA"/>
    <property type="match status" value="1"/>
</dbReference>